<evidence type="ECO:0000313" key="2">
    <source>
        <dbReference type="Proteomes" id="UP000198253"/>
    </source>
</evidence>
<dbReference type="InParanoid" id="A0A1C4YWK4"/>
<organism evidence="1 2">
    <name type="scientific">Micromonospora echinospora</name>
    <name type="common">Micromonospora purpurea</name>
    <dbReference type="NCBI Taxonomy" id="1877"/>
    <lineage>
        <taxon>Bacteria</taxon>
        <taxon>Bacillati</taxon>
        <taxon>Actinomycetota</taxon>
        <taxon>Actinomycetes</taxon>
        <taxon>Micromonosporales</taxon>
        <taxon>Micromonosporaceae</taxon>
        <taxon>Micromonospora</taxon>
    </lineage>
</organism>
<dbReference type="RefSeq" id="WP_088983374.1">
    <property type="nucleotide sequence ID" value="NZ_LT607413.1"/>
</dbReference>
<proteinExistence type="predicted"/>
<protein>
    <submittedName>
        <fullName evidence="1">Concanavalin A-like lectin/glucanases superfamily protein</fullName>
    </submittedName>
</protein>
<dbReference type="InterPro" id="IPR013320">
    <property type="entry name" value="ConA-like_dom_sf"/>
</dbReference>
<accession>A0A1C4YWK4</accession>
<dbReference type="SUPFAM" id="SSF49899">
    <property type="entry name" value="Concanavalin A-like lectins/glucanases"/>
    <property type="match status" value="1"/>
</dbReference>
<keyword evidence="1" id="KW-0430">Lectin</keyword>
<dbReference type="AlphaFoldDB" id="A0A1C4YWK4"/>
<reference evidence="2" key="1">
    <citation type="submission" date="2016-06" db="EMBL/GenBank/DDBJ databases">
        <authorList>
            <person name="Varghese N."/>
            <person name="Submissions Spin"/>
        </authorList>
    </citation>
    <scope>NUCLEOTIDE SEQUENCE [LARGE SCALE GENOMIC DNA]</scope>
    <source>
        <strain evidence="2">DSM 43816</strain>
    </source>
</reference>
<dbReference type="EMBL" id="LT607413">
    <property type="protein sequence ID" value="SCF25149.1"/>
    <property type="molecule type" value="Genomic_DNA"/>
</dbReference>
<dbReference type="OrthoDB" id="3440942at2"/>
<evidence type="ECO:0000313" key="1">
    <source>
        <dbReference type="EMBL" id="SCF25149.1"/>
    </source>
</evidence>
<keyword evidence="2" id="KW-1185">Reference proteome</keyword>
<dbReference type="Pfam" id="PF13385">
    <property type="entry name" value="Laminin_G_3"/>
    <property type="match status" value="1"/>
</dbReference>
<sequence length="877" mass="94172">MSAALLLHWQLDDLAPGPLVTGSPAAPATGVIEGAPQVRADDRFGSCLTLAGGSDAVVSTSGVTRPITSMAWVRVPPMPSNSMAVVFGQWGHFVLWLHDDGRIGYQGSTVNGPFRQETAPGTFTFDRWHHLAVTSQDSTARILLDGVVVAEDAMPGPTQPSGERFTLGRDPNAVSSHLPLAAAHLRVYDAPRSVAEIQRDMAGDEALLATFVRTHPLSFELVNVDDQPVLYIDDASAGQTLTLRVTNSSRQDLALWSTPGPAGPENHHLAVTFRPGVLATDSRPALEVPGWELSLTGSTGWLRGPEELTLPAGHSLDLPLTGLRADGVGGTRGSRVELGYRRMGYSGEPTELTGARHQVLEIVNHRGRPDVPLHLGFVGGDRVLSDGRTPCDLRVRVANVSREIPVPLTGADGTAPTELVLSFEVQGDRETRDWALTTAGTAGTVTLRVGGSVPEVWQVHREMLADRAQWTLIPQQDTTLPPGGCLELTLEEVQGLPDPGHAPVVLAYRNLPGFQDGQLSAAVERAPLVFSARNAGLGTATPQARLHIVDDNGDANGGSVIVGPTHQPNLRLGYDTGYSWIQSHGSAPLAINPVGNMVGIGTTAPQSPLTVQAVSEHLQLRREAQSGGGVVFLELFQDQTPAGVDVFPSIRFHHSHRFWHRIEGRPEGFVFKEGNSDELTDVTTGALTASAVTTGALVAGAVTTPRLRAEEVSGTRIAAGQSTLTAGSDHLQLRREAQSGGGVLFLELYQAETPDGVDVHPSIRFHHSHKFWHRIEGRPEGFAFKQGASDELSDVRAARGTFQSLTVDGVTVGAHELRALLRLAAGELEFDLYNVLQGEFAYAADFSPFDNDRRHVFTWRRKGERVSQGRWRIAFPS</sequence>
<dbReference type="GO" id="GO:0030246">
    <property type="term" value="F:carbohydrate binding"/>
    <property type="evidence" value="ECO:0007669"/>
    <property type="project" value="UniProtKB-KW"/>
</dbReference>
<dbReference type="Gene3D" id="2.60.120.200">
    <property type="match status" value="1"/>
</dbReference>
<dbReference type="Proteomes" id="UP000198253">
    <property type="component" value="Chromosome I"/>
</dbReference>
<gene>
    <name evidence="1" type="ORF">GA0070618_4488</name>
</gene>
<name>A0A1C4YWK4_MICEC</name>